<accession>A0A1V6C5P1</accession>
<organism evidence="2">
    <name type="scientific">candidate division TA06 bacterium ADurb.Bin131</name>
    <dbReference type="NCBI Taxonomy" id="1852827"/>
    <lineage>
        <taxon>Bacteria</taxon>
        <taxon>Bacteria division TA06</taxon>
    </lineage>
</organism>
<gene>
    <name evidence="2" type="ORF">BWX89_01423</name>
</gene>
<reference evidence="2" key="1">
    <citation type="submission" date="2017-02" db="EMBL/GenBank/DDBJ databases">
        <title>Delving into the versatile metabolic prowess of the omnipresent phylum Bacteroidetes.</title>
        <authorList>
            <person name="Nobu M.K."/>
            <person name="Mei R."/>
            <person name="Narihiro T."/>
            <person name="Kuroda K."/>
            <person name="Liu W.-T."/>
        </authorList>
    </citation>
    <scope>NUCLEOTIDE SEQUENCE</scope>
    <source>
        <strain evidence="2">ADurb.Bin131</strain>
    </source>
</reference>
<name>A0A1V6C5P1_UNCT6</name>
<feature type="coiled-coil region" evidence="1">
    <location>
        <begin position="31"/>
        <end position="58"/>
    </location>
</feature>
<evidence type="ECO:0000313" key="2">
    <source>
        <dbReference type="EMBL" id="OQB72180.1"/>
    </source>
</evidence>
<dbReference type="InterPro" id="IPR007690">
    <property type="entry name" value="T2SS_GspM"/>
</dbReference>
<dbReference type="Pfam" id="PF04612">
    <property type="entry name" value="T2SSM"/>
    <property type="match status" value="1"/>
</dbReference>
<proteinExistence type="predicted"/>
<comment type="caution">
    <text evidence="2">The sequence shown here is derived from an EMBL/GenBank/DDBJ whole genome shotgun (WGS) entry which is preliminary data.</text>
</comment>
<evidence type="ECO:0000256" key="1">
    <source>
        <dbReference type="SAM" id="Coils"/>
    </source>
</evidence>
<dbReference type="EMBL" id="MWDQ01000138">
    <property type="protein sequence ID" value="OQB72180.1"/>
    <property type="molecule type" value="Genomic_DNA"/>
</dbReference>
<protein>
    <submittedName>
        <fullName evidence="2">General secretion pathway, M protein</fullName>
    </submittedName>
</protein>
<dbReference type="GO" id="GO:0015627">
    <property type="term" value="C:type II protein secretion system complex"/>
    <property type="evidence" value="ECO:0007669"/>
    <property type="project" value="InterPro"/>
</dbReference>
<dbReference type="AlphaFoldDB" id="A0A1V6C5P1"/>
<sequence>MFKNLKNLSLLALIILALLYQFVCAPGIRKIRDLNRMYVQKQKDLETLNNLISQYKSKTKQADVIFAPENFNLYLFVSKTLESNGLKSSVSRITPVTENILLNAVEQHITIALEDVELAKLLNFFEDIEEKQFLTFGYLQISRNPQKQFFVKAEMEIISYKSNGK</sequence>
<dbReference type="Proteomes" id="UP000485562">
    <property type="component" value="Unassembled WGS sequence"/>
</dbReference>
<dbReference type="GO" id="GO:0015628">
    <property type="term" value="P:protein secretion by the type II secretion system"/>
    <property type="evidence" value="ECO:0007669"/>
    <property type="project" value="InterPro"/>
</dbReference>
<keyword evidence="1" id="KW-0175">Coiled coil</keyword>